<evidence type="ECO:0000256" key="7">
    <source>
        <dbReference type="RuleBase" id="RU363032"/>
    </source>
</evidence>
<keyword evidence="4 7" id="KW-0812">Transmembrane</keyword>
<evidence type="ECO:0000256" key="6">
    <source>
        <dbReference type="ARBA" id="ARBA00023136"/>
    </source>
</evidence>
<dbReference type="EMBL" id="ACKU01000014">
    <property type="protein sequence ID" value="EER74709.1"/>
    <property type="molecule type" value="Genomic_DNA"/>
</dbReference>
<keyword evidence="2 7" id="KW-0813">Transport</keyword>
<proteinExistence type="inferred from homology"/>
<dbReference type="InterPro" id="IPR035906">
    <property type="entry name" value="MetI-like_sf"/>
</dbReference>
<feature type="transmembrane region" description="Helical" evidence="7">
    <location>
        <begin position="192"/>
        <end position="213"/>
    </location>
</feature>
<reference evidence="9 10" key="1">
    <citation type="submission" date="2009-04" db="EMBL/GenBank/DDBJ databases">
        <authorList>
            <person name="Qin X."/>
            <person name="Bachman B."/>
            <person name="Battles P."/>
            <person name="Bell A."/>
            <person name="Bess C."/>
            <person name="Bickham C."/>
            <person name="Chaboub L."/>
            <person name="Chen D."/>
            <person name="Coyle M."/>
            <person name="Deiros D.R."/>
            <person name="Dinh H."/>
            <person name="Forbes L."/>
            <person name="Fowler G."/>
            <person name="Francisco L."/>
            <person name="Fu Q."/>
            <person name="Gubbala S."/>
            <person name="Hale W."/>
            <person name="Han Y."/>
            <person name="Hemphill L."/>
            <person name="Highlander S.K."/>
            <person name="Hirani K."/>
            <person name="Hogues M."/>
            <person name="Jackson L."/>
            <person name="Jakkamsetti A."/>
            <person name="Javaid M."/>
            <person name="Jiang H."/>
            <person name="Korchina V."/>
            <person name="Kovar C."/>
            <person name="Lara F."/>
            <person name="Lee S."/>
            <person name="Mata R."/>
            <person name="Mathew T."/>
            <person name="Moen C."/>
            <person name="Morales K."/>
            <person name="Munidasa M."/>
            <person name="Nazareth L."/>
            <person name="Ngo R."/>
            <person name="Nguyen L."/>
            <person name="Okwuonu G."/>
            <person name="Ongeri F."/>
            <person name="Patil S."/>
            <person name="Petrosino J."/>
            <person name="Pham C."/>
            <person name="Pham P."/>
            <person name="Pu L.-L."/>
            <person name="Puazo M."/>
            <person name="Raj R."/>
            <person name="Reid J."/>
            <person name="Rouhana J."/>
            <person name="Saada N."/>
            <person name="Shang Y."/>
            <person name="Simmons D."/>
            <person name="Thornton R."/>
            <person name="Warren J."/>
            <person name="Weissenberger G."/>
            <person name="Zhang J."/>
            <person name="Zhang L."/>
            <person name="Zhou C."/>
            <person name="Zhu D."/>
            <person name="Muzny D."/>
            <person name="Worley K."/>
            <person name="Gibbs R."/>
        </authorList>
    </citation>
    <scope>NUCLEOTIDE SEQUENCE [LARGE SCALE GENOMIC DNA]</scope>
    <source>
        <strain evidence="9 10">ATCC 33313</strain>
    </source>
</reference>
<feature type="transmembrane region" description="Helical" evidence="7">
    <location>
        <begin position="81"/>
        <end position="105"/>
    </location>
</feature>
<gene>
    <name evidence="9" type="ORF">HMPREF0877_1185</name>
</gene>
<comment type="similarity">
    <text evidence="7">Belongs to the binding-protein-dependent transport system permease family.</text>
</comment>
<dbReference type="Pfam" id="PF00528">
    <property type="entry name" value="BPD_transp_1"/>
    <property type="match status" value="1"/>
</dbReference>
<protein>
    <submittedName>
        <fullName evidence="9">ABC transporter, permease protein</fullName>
    </submittedName>
</protein>
<dbReference type="STRING" id="585506.HMPREF0877_1185"/>
<dbReference type="Proteomes" id="UP000004528">
    <property type="component" value="Unassembled WGS sequence"/>
</dbReference>
<evidence type="ECO:0000256" key="3">
    <source>
        <dbReference type="ARBA" id="ARBA00022475"/>
    </source>
</evidence>
<feature type="domain" description="ABC transmembrane type-1" evidence="8">
    <location>
        <begin position="82"/>
        <end position="271"/>
    </location>
</feature>
<feature type="transmembrane region" description="Helical" evidence="7">
    <location>
        <begin position="21"/>
        <end position="40"/>
    </location>
</feature>
<evidence type="ECO:0000256" key="4">
    <source>
        <dbReference type="ARBA" id="ARBA00022692"/>
    </source>
</evidence>
<comment type="caution">
    <text evidence="9">The sequence shown here is derived from an EMBL/GenBank/DDBJ whole genome shotgun (WGS) entry which is preliminary data.</text>
</comment>
<evidence type="ECO:0000256" key="2">
    <source>
        <dbReference type="ARBA" id="ARBA00022448"/>
    </source>
</evidence>
<keyword evidence="3" id="KW-1003">Cell membrane</keyword>
<feature type="transmembrane region" description="Helical" evidence="7">
    <location>
        <begin position="150"/>
        <end position="171"/>
    </location>
</feature>
<feature type="transmembrane region" description="Helical" evidence="7">
    <location>
        <begin position="250"/>
        <end position="271"/>
    </location>
</feature>
<dbReference type="eggNOG" id="COG0395">
    <property type="taxonomic scope" value="Bacteria"/>
</dbReference>
<dbReference type="PROSITE" id="PS50928">
    <property type="entry name" value="ABC_TM1"/>
    <property type="match status" value="1"/>
</dbReference>
<dbReference type="InterPro" id="IPR000515">
    <property type="entry name" value="MetI-like"/>
</dbReference>
<comment type="subcellular location">
    <subcellularLocation>
        <location evidence="1 7">Cell membrane</location>
        <topology evidence="1 7">Multi-pass membrane protein</topology>
    </subcellularLocation>
</comment>
<keyword evidence="6 7" id="KW-0472">Membrane</keyword>
<evidence type="ECO:0000259" key="8">
    <source>
        <dbReference type="PROSITE" id="PS50928"/>
    </source>
</evidence>
<dbReference type="GO" id="GO:0055085">
    <property type="term" value="P:transmembrane transport"/>
    <property type="evidence" value="ECO:0007669"/>
    <property type="project" value="InterPro"/>
</dbReference>
<sequence>MREGEKIMKNKKQGSVQWLSLIFLIVLGIVWVTPLLYGVMSSFKSNLEMQSVGFKFLPIHWIFTNYTRLLENTANTPVFRWFLNSIVISGGSTILVLVVTSLSAFAFSRLRFRGRNALFMFLLSTMMFPAVMNIIPLYKIMTTLGWANTPWAMIFPAATGVFNIFLIRQFMDNIPIAYDEAARIDGASDWQIFRIVILPLIKPVLFVVALFTFTGTWNDFLWPSIVFSDINKMPITPGLKLLQGMYVADIPTLMAGAIIAIIPTFILYLVAQKYFLQSMSLSVGVKG</sequence>
<dbReference type="PANTHER" id="PTHR43744">
    <property type="entry name" value="ABC TRANSPORTER PERMEASE PROTEIN MG189-RELATED-RELATED"/>
    <property type="match status" value="1"/>
</dbReference>
<organism evidence="9 10">
    <name type="scientific">Weissella paramesenteroides ATCC 33313</name>
    <dbReference type="NCBI Taxonomy" id="585506"/>
    <lineage>
        <taxon>Bacteria</taxon>
        <taxon>Bacillati</taxon>
        <taxon>Bacillota</taxon>
        <taxon>Bacilli</taxon>
        <taxon>Lactobacillales</taxon>
        <taxon>Lactobacillaceae</taxon>
        <taxon>Weissella</taxon>
    </lineage>
</organism>
<name>C5RB40_WEIPA</name>
<evidence type="ECO:0000313" key="10">
    <source>
        <dbReference type="Proteomes" id="UP000004528"/>
    </source>
</evidence>
<dbReference type="Gene3D" id="1.10.3720.10">
    <property type="entry name" value="MetI-like"/>
    <property type="match status" value="1"/>
</dbReference>
<dbReference type="GO" id="GO:0005886">
    <property type="term" value="C:plasma membrane"/>
    <property type="evidence" value="ECO:0007669"/>
    <property type="project" value="UniProtKB-SubCell"/>
</dbReference>
<dbReference type="CDD" id="cd06261">
    <property type="entry name" value="TM_PBP2"/>
    <property type="match status" value="1"/>
</dbReference>
<accession>C5RB40</accession>
<keyword evidence="10" id="KW-1185">Reference proteome</keyword>
<feature type="transmembrane region" description="Helical" evidence="7">
    <location>
        <begin position="117"/>
        <end position="138"/>
    </location>
</feature>
<dbReference type="AlphaFoldDB" id="C5RB40"/>
<evidence type="ECO:0000256" key="5">
    <source>
        <dbReference type="ARBA" id="ARBA00022989"/>
    </source>
</evidence>
<dbReference type="HOGENOM" id="CLU_016047_1_1_9"/>
<dbReference type="PANTHER" id="PTHR43744:SF12">
    <property type="entry name" value="ABC TRANSPORTER PERMEASE PROTEIN MG189-RELATED"/>
    <property type="match status" value="1"/>
</dbReference>
<dbReference type="SUPFAM" id="SSF161098">
    <property type="entry name" value="MetI-like"/>
    <property type="match status" value="1"/>
</dbReference>
<keyword evidence="5 7" id="KW-1133">Transmembrane helix</keyword>
<evidence type="ECO:0000313" key="9">
    <source>
        <dbReference type="EMBL" id="EER74709.1"/>
    </source>
</evidence>
<evidence type="ECO:0000256" key="1">
    <source>
        <dbReference type="ARBA" id="ARBA00004651"/>
    </source>
</evidence>